<dbReference type="InterPro" id="IPR000847">
    <property type="entry name" value="LysR_HTH_N"/>
</dbReference>
<evidence type="ECO:0000313" key="7">
    <source>
        <dbReference type="Proteomes" id="UP000316225"/>
    </source>
</evidence>
<dbReference type="GO" id="GO:0003700">
    <property type="term" value="F:DNA-binding transcription factor activity"/>
    <property type="evidence" value="ECO:0007669"/>
    <property type="project" value="InterPro"/>
</dbReference>
<dbReference type="GO" id="GO:0043565">
    <property type="term" value="F:sequence-specific DNA binding"/>
    <property type="evidence" value="ECO:0007669"/>
    <property type="project" value="TreeGrafter"/>
</dbReference>
<evidence type="ECO:0000259" key="5">
    <source>
        <dbReference type="PROSITE" id="PS50931"/>
    </source>
</evidence>
<dbReference type="InterPro" id="IPR036390">
    <property type="entry name" value="WH_DNA-bd_sf"/>
</dbReference>
<evidence type="ECO:0000256" key="4">
    <source>
        <dbReference type="ARBA" id="ARBA00023163"/>
    </source>
</evidence>
<dbReference type="InterPro" id="IPR058163">
    <property type="entry name" value="LysR-type_TF_proteobact-type"/>
</dbReference>
<dbReference type="CDD" id="cd08432">
    <property type="entry name" value="PBP2_GcdR_TrpI_HvrB_AmpR_like"/>
    <property type="match status" value="1"/>
</dbReference>
<dbReference type="AlphaFoldDB" id="A0A562NC04"/>
<dbReference type="SUPFAM" id="SSF53850">
    <property type="entry name" value="Periplasmic binding protein-like II"/>
    <property type="match status" value="1"/>
</dbReference>
<accession>A0A562NC04</accession>
<dbReference type="PROSITE" id="PS50931">
    <property type="entry name" value="HTH_LYSR"/>
    <property type="match status" value="1"/>
</dbReference>
<keyword evidence="2" id="KW-0805">Transcription regulation</keyword>
<organism evidence="6 7">
    <name type="scientific">Paracoccus sulfuroxidans</name>
    <dbReference type="NCBI Taxonomy" id="384678"/>
    <lineage>
        <taxon>Bacteria</taxon>
        <taxon>Pseudomonadati</taxon>
        <taxon>Pseudomonadota</taxon>
        <taxon>Alphaproteobacteria</taxon>
        <taxon>Rhodobacterales</taxon>
        <taxon>Paracoccaceae</taxon>
        <taxon>Paracoccus</taxon>
    </lineage>
</organism>
<dbReference type="GO" id="GO:0006351">
    <property type="term" value="P:DNA-templated transcription"/>
    <property type="evidence" value="ECO:0007669"/>
    <property type="project" value="TreeGrafter"/>
</dbReference>
<dbReference type="Pfam" id="PF00126">
    <property type="entry name" value="HTH_1"/>
    <property type="match status" value="1"/>
</dbReference>
<dbReference type="SUPFAM" id="SSF46785">
    <property type="entry name" value="Winged helix' DNA-binding domain"/>
    <property type="match status" value="1"/>
</dbReference>
<dbReference type="PANTHER" id="PTHR30537">
    <property type="entry name" value="HTH-TYPE TRANSCRIPTIONAL REGULATOR"/>
    <property type="match status" value="1"/>
</dbReference>
<dbReference type="Gene3D" id="1.10.10.10">
    <property type="entry name" value="Winged helix-like DNA-binding domain superfamily/Winged helix DNA-binding domain"/>
    <property type="match status" value="1"/>
</dbReference>
<evidence type="ECO:0000256" key="2">
    <source>
        <dbReference type="ARBA" id="ARBA00023015"/>
    </source>
</evidence>
<dbReference type="InterPro" id="IPR036388">
    <property type="entry name" value="WH-like_DNA-bd_sf"/>
</dbReference>
<feature type="domain" description="HTH lysR-type" evidence="5">
    <location>
        <begin position="4"/>
        <end position="61"/>
    </location>
</feature>
<evidence type="ECO:0000313" key="6">
    <source>
        <dbReference type="EMBL" id="TWI29654.1"/>
    </source>
</evidence>
<dbReference type="InterPro" id="IPR005119">
    <property type="entry name" value="LysR_subst-bd"/>
</dbReference>
<dbReference type="Gene3D" id="3.40.190.10">
    <property type="entry name" value="Periplasmic binding protein-like II"/>
    <property type="match status" value="2"/>
</dbReference>
<dbReference type="Proteomes" id="UP000316225">
    <property type="component" value="Unassembled WGS sequence"/>
</dbReference>
<sequence>MSLPPLAALRVFEAVARQMSFTHAADELGMTQAGVSYQIRILEERLGGSLFLRRPRGIELTELGRRLAGPTTDAFDLLRDTYAEPEGASALFTITTFQTFAALWLSERLGRFQSAHPELEVRLDVSDVLADFAREDFDVAIRHGAGKWPGVTVMHLFDVEFTPMISARLADRYNLREPADLLQLPLLDNEDENWINWMQAAGLSCPKMPNNLRLRLGAQLHEARSAMAGHGVALLTPRFFKAELASGLLVQPFPILARSGLAYWLAYPHGRRNRPAIRKFRAFLLDELSADAG</sequence>
<dbReference type="PRINTS" id="PR00039">
    <property type="entry name" value="HTHLYSR"/>
</dbReference>
<evidence type="ECO:0000256" key="1">
    <source>
        <dbReference type="ARBA" id="ARBA00009437"/>
    </source>
</evidence>
<reference evidence="6 7" key="1">
    <citation type="journal article" date="2015" name="Stand. Genomic Sci.">
        <title>Genomic Encyclopedia of Bacterial and Archaeal Type Strains, Phase III: the genomes of soil and plant-associated and newly described type strains.</title>
        <authorList>
            <person name="Whitman W.B."/>
            <person name="Woyke T."/>
            <person name="Klenk H.P."/>
            <person name="Zhou Y."/>
            <person name="Lilburn T.G."/>
            <person name="Beck B.J."/>
            <person name="De Vos P."/>
            <person name="Vandamme P."/>
            <person name="Eisen J.A."/>
            <person name="Garrity G."/>
            <person name="Hugenholtz P."/>
            <person name="Kyrpides N.C."/>
        </authorList>
    </citation>
    <scope>NUCLEOTIDE SEQUENCE [LARGE SCALE GENOMIC DNA]</scope>
    <source>
        <strain evidence="6 7">CGMCC 1.5364</strain>
    </source>
</reference>
<keyword evidence="4" id="KW-0804">Transcription</keyword>
<comment type="caution">
    <text evidence="6">The sequence shown here is derived from an EMBL/GenBank/DDBJ whole genome shotgun (WGS) entry which is preliminary data.</text>
</comment>
<comment type="similarity">
    <text evidence="1">Belongs to the LysR transcriptional regulatory family.</text>
</comment>
<dbReference type="EMBL" id="VLKU01000013">
    <property type="protein sequence ID" value="TWI29654.1"/>
    <property type="molecule type" value="Genomic_DNA"/>
</dbReference>
<dbReference type="Pfam" id="PF03466">
    <property type="entry name" value="LysR_substrate"/>
    <property type="match status" value="1"/>
</dbReference>
<protein>
    <submittedName>
        <fullName evidence="6">LysR family glycine cleavage system transcriptional activator</fullName>
    </submittedName>
</protein>
<keyword evidence="3" id="KW-0238">DNA-binding</keyword>
<dbReference type="PANTHER" id="PTHR30537:SF74">
    <property type="entry name" value="HTH-TYPE TRANSCRIPTIONAL REGULATOR TRPI"/>
    <property type="match status" value="1"/>
</dbReference>
<name>A0A562NC04_9RHOB</name>
<dbReference type="RefSeq" id="WP_145399538.1">
    <property type="nucleotide sequence ID" value="NZ_VLKU01000013.1"/>
</dbReference>
<keyword evidence="7" id="KW-1185">Reference proteome</keyword>
<proteinExistence type="inferred from homology"/>
<gene>
    <name evidence="6" type="ORF">IQ24_03468</name>
</gene>
<dbReference type="OrthoDB" id="9813056at2"/>
<evidence type="ECO:0000256" key="3">
    <source>
        <dbReference type="ARBA" id="ARBA00023125"/>
    </source>
</evidence>